<keyword evidence="2" id="KW-1133">Transmembrane helix</keyword>
<dbReference type="RefSeq" id="WP_136862729.1">
    <property type="nucleotide sequence ID" value="NZ_SWCJ01000004.1"/>
</dbReference>
<dbReference type="EMBL" id="SWCJ01000004">
    <property type="protein sequence ID" value="TKB56000.1"/>
    <property type="molecule type" value="Genomic_DNA"/>
</dbReference>
<reference evidence="3 4" key="1">
    <citation type="submission" date="2019-04" db="EMBL/GenBank/DDBJ databases">
        <authorList>
            <person name="Hwang J.C."/>
        </authorList>
    </citation>
    <scope>NUCLEOTIDE SEQUENCE [LARGE SCALE GENOMIC DNA]</scope>
    <source>
        <strain evidence="3 4">IMCC35002</strain>
    </source>
</reference>
<comment type="caution">
    <text evidence="3">The sequence shown here is derived from an EMBL/GenBank/DDBJ whole genome shotgun (WGS) entry which is preliminary data.</text>
</comment>
<proteinExistence type="predicted"/>
<dbReference type="Proteomes" id="UP000305675">
    <property type="component" value="Unassembled WGS sequence"/>
</dbReference>
<keyword evidence="2" id="KW-0472">Membrane</keyword>
<sequence length="198" mass="22124">MKRRVNLFNASLLPKKQRLSLTNLAIVLVVTLVGLVAGQVFLGQQIDRNQDLISDYERQNKRMQSQIETLSEQVAARKPDQSLAQQIELLTRQSQALTELADELDNRSVMANPGFSNLMRDLAEASDNQVWLQHFKLAEEGVSMKGMAQTADAVPNWLHQLGQKPSLQGQSLSEFRLTGDLNGPFSFAIGHELKEPQS</sequence>
<keyword evidence="2" id="KW-0812">Transmembrane</keyword>
<keyword evidence="4" id="KW-1185">Reference proteome</keyword>
<gene>
    <name evidence="3" type="ORF">FCL42_07210</name>
</gene>
<dbReference type="Pfam" id="PF05137">
    <property type="entry name" value="PilN"/>
    <property type="match status" value="1"/>
</dbReference>
<evidence type="ECO:0000256" key="2">
    <source>
        <dbReference type="SAM" id="Phobius"/>
    </source>
</evidence>
<evidence type="ECO:0000313" key="3">
    <source>
        <dbReference type="EMBL" id="TKB56000.1"/>
    </source>
</evidence>
<feature type="coiled-coil region" evidence="1">
    <location>
        <begin position="46"/>
        <end position="107"/>
    </location>
</feature>
<keyword evidence="1" id="KW-0175">Coiled coil</keyword>
<evidence type="ECO:0000256" key="1">
    <source>
        <dbReference type="SAM" id="Coils"/>
    </source>
</evidence>
<protein>
    <submittedName>
        <fullName evidence="3">PilN domain-containing protein</fullName>
    </submittedName>
</protein>
<accession>A0A4U1BPW3</accession>
<dbReference type="InterPro" id="IPR007813">
    <property type="entry name" value="PilN"/>
</dbReference>
<organism evidence="3 4">
    <name type="scientific">Ferrimonas aestuarii</name>
    <dbReference type="NCBI Taxonomy" id="2569539"/>
    <lineage>
        <taxon>Bacteria</taxon>
        <taxon>Pseudomonadati</taxon>
        <taxon>Pseudomonadota</taxon>
        <taxon>Gammaproteobacteria</taxon>
        <taxon>Alteromonadales</taxon>
        <taxon>Ferrimonadaceae</taxon>
        <taxon>Ferrimonas</taxon>
    </lineage>
</organism>
<dbReference type="OrthoDB" id="6876592at2"/>
<name>A0A4U1BPW3_9GAMM</name>
<evidence type="ECO:0000313" key="4">
    <source>
        <dbReference type="Proteomes" id="UP000305675"/>
    </source>
</evidence>
<feature type="transmembrane region" description="Helical" evidence="2">
    <location>
        <begin position="21"/>
        <end position="42"/>
    </location>
</feature>
<dbReference type="AlphaFoldDB" id="A0A4U1BPW3"/>